<protein>
    <submittedName>
        <fullName evidence="5">Acyl-coenzyme A thioesterase 8</fullName>
    </submittedName>
</protein>
<evidence type="ECO:0000259" key="3">
    <source>
        <dbReference type="Pfam" id="PF13622"/>
    </source>
</evidence>
<dbReference type="PANTHER" id="PTHR11066:SF34">
    <property type="entry name" value="ACYL-COENZYME A THIOESTERASE 8"/>
    <property type="match status" value="1"/>
</dbReference>
<dbReference type="GO" id="GO:0005782">
    <property type="term" value="C:peroxisomal matrix"/>
    <property type="evidence" value="ECO:0007669"/>
    <property type="project" value="UniProtKB-SubCell"/>
</dbReference>
<feature type="domain" description="Acyl-CoA thioesterase-like N-terminal HotDog" evidence="3">
    <location>
        <begin position="28"/>
        <end position="110"/>
    </location>
</feature>
<evidence type="ECO:0000313" key="5">
    <source>
        <dbReference type="EMBL" id="OMJ23319.1"/>
    </source>
</evidence>
<dbReference type="Gene3D" id="2.40.160.210">
    <property type="entry name" value="Acyl-CoA thioesterase, double hotdog domain"/>
    <property type="match status" value="1"/>
</dbReference>
<dbReference type="Proteomes" id="UP000187283">
    <property type="component" value="Unassembled WGS sequence"/>
</dbReference>
<evidence type="ECO:0000259" key="4">
    <source>
        <dbReference type="Pfam" id="PF20789"/>
    </source>
</evidence>
<dbReference type="PANTHER" id="PTHR11066">
    <property type="entry name" value="ACYL-COA THIOESTERASE"/>
    <property type="match status" value="1"/>
</dbReference>
<dbReference type="GO" id="GO:0009062">
    <property type="term" value="P:fatty acid catabolic process"/>
    <property type="evidence" value="ECO:0007669"/>
    <property type="project" value="TreeGrafter"/>
</dbReference>
<reference evidence="5 6" key="1">
    <citation type="submission" date="2017-01" db="EMBL/GenBank/DDBJ databases">
        <authorList>
            <person name="Mah S.A."/>
            <person name="Swanson W.J."/>
            <person name="Moy G.W."/>
            <person name="Vacquier V.D."/>
        </authorList>
    </citation>
    <scope>NUCLEOTIDE SEQUENCE [LARGE SCALE GENOMIC DNA]</scope>
    <source>
        <strain evidence="5 6">GSMNP</strain>
    </source>
</reference>
<dbReference type="EMBL" id="LSSN01000561">
    <property type="protein sequence ID" value="OMJ23319.1"/>
    <property type="molecule type" value="Genomic_DNA"/>
</dbReference>
<dbReference type="CDD" id="cd03444">
    <property type="entry name" value="Thioesterase_II_repeat1"/>
    <property type="match status" value="1"/>
</dbReference>
<evidence type="ECO:0000256" key="2">
    <source>
        <dbReference type="ARBA" id="ARBA00022801"/>
    </source>
</evidence>
<dbReference type="OrthoDB" id="68328at2759"/>
<sequence length="366" mass="40867">MDALKAQIFKLLAIKQVDENTFSTDTVWINSGGRGVYGGQLVSQSLASAILTVDPDFYPHSLQSYFLLAGKPGSPFVFHVERIRDGRSFASRAVRVKQNGKLIFTLNCSFAKPEESTAFHQFAMPKVYAPEDTTQVLGNSQKDNHNMRIGSFIIDQNNKIMNTIDFKTKIAVPVDKKLRSNFDIGINDHLDTLKDSSAFRLTKNDIRIPYNLRWMRIDNLGAEKRHKSLDLLLLACVSDYRILTTTALPHFFGYNYNQSNLGITVSLDHVLYFHSPSSADMSDWVLFEAESSFSGNGRGYVTGRFFSRKTGELIASASQEVLLRVNSIPGSIPNSRLVFDNSPPKFISSAAENNDTSETEIVASKL</sequence>
<comment type="caution">
    <text evidence="5">The sequence shown here is derived from an EMBL/GenBank/DDBJ whole genome shotgun (WGS) entry which is preliminary data.</text>
</comment>
<keyword evidence="6" id="KW-1185">Reference proteome</keyword>
<comment type="similarity">
    <text evidence="1">Belongs to the C/M/P thioester hydrolase family.</text>
</comment>
<dbReference type="InterPro" id="IPR003703">
    <property type="entry name" value="Acyl_CoA_thio"/>
</dbReference>
<dbReference type="Pfam" id="PF13622">
    <property type="entry name" value="4HBT_3"/>
    <property type="match status" value="1"/>
</dbReference>
<name>A0A1R1Y8T5_9FUNG</name>
<accession>A0A1R1Y8T5</accession>
<evidence type="ECO:0000313" key="6">
    <source>
        <dbReference type="Proteomes" id="UP000187283"/>
    </source>
</evidence>
<proteinExistence type="inferred from homology"/>
<dbReference type="InterPro" id="IPR049449">
    <property type="entry name" value="TesB_ACOT8-like_N"/>
</dbReference>
<dbReference type="InterPro" id="IPR042171">
    <property type="entry name" value="Acyl-CoA_hotdog"/>
</dbReference>
<keyword evidence="2" id="KW-0378">Hydrolase</keyword>
<dbReference type="STRING" id="133412.A0A1R1Y8T5"/>
<dbReference type="GO" id="GO:0006637">
    <property type="term" value="P:acyl-CoA metabolic process"/>
    <property type="evidence" value="ECO:0007669"/>
    <property type="project" value="InterPro"/>
</dbReference>
<dbReference type="GO" id="GO:0047617">
    <property type="term" value="F:fatty acyl-CoA hydrolase activity"/>
    <property type="evidence" value="ECO:0007669"/>
    <property type="project" value="InterPro"/>
</dbReference>
<dbReference type="AlphaFoldDB" id="A0A1R1Y8T5"/>
<dbReference type="SUPFAM" id="SSF54637">
    <property type="entry name" value="Thioesterase/thiol ester dehydrase-isomerase"/>
    <property type="match status" value="2"/>
</dbReference>
<feature type="domain" description="Acyl-CoA thioesterase-like C-terminal" evidence="4">
    <location>
        <begin position="185"/>
        <end position="322"/>
    </location>
</feature>
<dbReference type="InterPro" id="IPR029069">
    <property type="entry name" value="HotDog_dom_sf"/>
</dbReference>
<organism evidence="5 6">
    <name type="scientific">Smittium culicis</name>
    <dbReference type="NCBI Taxonomy" id="133412"/>
    <lineage>
        <taxon>Eukaryota</taxon>
        <taxon>Fungi</taxon>
        <taxon>Fungi incertae sedis</taxon>
        <taxon>Zoopagomycota</taxon>
        <taxon>Kickxellomycotina</taxon>
        <taxon>Harpellomycetes</taxon>
        <taxon>Harpellales</taxon>
        <taxon>Legeriomycetaceae</taxon>
        <taxon>Smittium</taxon>
    </lineage>
</organism>
<evidence type="ECO:0000256" key="1">
    <source>
        <dbReference type="ARBA" id="ARBA00006538"/>
    </source>
</evidence>
<dbReference type="Pfam" id="PF20789">
    <property type="entry name" value="4HBT_3C"/>
    <property type="match status" value="1"/>
</dbReference>
<dbReference type="InterPro" id="IPR049450">
    <property type="entry name" value="ACOT8-like_C"/>
</dbReference>
<gene>
    <name evidence="5" type="ORF">AYI70_g2340</name>
</gene>
<dbReference type="CDD" id="cd03445">
    <property type="entry name" value="Thioesterase_II_repeat2"/>
    <property type="match status" value="1"/>
</dbReference>